<keyword evidence="3" id="KW-1185">Reference proteome</keyword>
<dbReference type="Proteomes" id="UP000039865">
    <property type="component" value="Unassembled WGS sequence"/>
</dbReference>
<sequence>MNEKVDINNIIEVSNTKHTKKREDGHESDEDEDETHHVKPINEEEKKYRDNVIDDLYGSISSEDEDDEEAQNDLDQQIEEEAKQKEQQLKQEQESKQGLKINPQVVMEKVNQVFEIAKNKYQQDVNTDKVKVMFNTAYSKFNTIVEKNKVNLPQFDQLLKEQPIQRSTLDNYLKKQQDKSTANTSINSQGSSSTIQKQKSLHFKIGEESIPTCSQNEHDTVEGEEFSDSEEQQQQQQTQEQIPIENKEIQKQEIQENQEEEQKESVVTNANLDGQDLSKGKQFDVTRMRLFQARKEPKRGNILKSMVVSHETRHLSLVNGHLYVFQLIPQNTAAQQIKDQIKDINTQQIKKMATSWFQKSKEKLINLKNNGLQGLQQTNQTIETSNQTIQSEGQQQPQNKLALLKSETNLERLYMIDVLERGKKEIEIIMHFVNKQYNPMMSPDIKRYRMNIDADTQQFLVSFQREVEKNSKFYLKVAQDMHNFKNQ</sequence>
<feature type="compositionally biased region" description="Basic and acidic residues" evidence="1">
    <location>
        <begin position="80"/>
        <end position="96"/>
    </location>
</feature>
<reference evidence="2 3" key="1">
    <citation type="submission" date="2014-06" db="EMBL/GenBank/DDBJ databases">
        <authorList>
            <person name="Swart Estienne"/>
        </authorList>
    </citation>
    <scope>NUCLEOTIDE SEQUENCE [LARGE SCALE GENOMIC DNA]</scope>
    <source>
        <strain evidence="2 3">130c</strain>
    </source>
</reference>
<feature type="compositionally biased region" description="Basic and acidic residues" evidence="1">
    <location>
        <begin position="245"/>
        <end position="254"/>
    </location>
</feature>
<evidence type="ECO:0000313" key="2">
    <source>
        <dbReference type="EMBL" id="CDW76654.1"/>
    </source>
</evidence>
<accession>A0A078A447</accession>
<feature type="compositionally biased region" description="Basic and acidic residues" evidence="1">
    <location>
        <begin position="34"/>
        <end position="52"/>
    </location>
</feature>
<feature type="compositionally biased region" description="Low complexity" evidence="1">
    <location>
        <begin position="232"/>
        <end position="244"/>
    </location>
</feature>
<name>A0A078A447_STYLE</name>
<protein>
    <submittedName>
        <fullName evidence="2">Uncharacterized protein</fullName>
    </submittedName>
</protein>
<organism evidence="2 3">
    <name type="scientific">Stylonychia lemnae</name>
    <name type="common">Ciliate</name>
    <dbReference type="NCBI Taxonomy" id="5949"/>
    <lineage>
        <taxon>Eukaryota</taxon>
        <taxon>Sar</taxon>
        <taxon>Alveolata</taxon>
        <taxon>Ciliophora</taxon>
        <taxon>Intramacronucleata</taxon>
        <taxon>Spirotrichea</taxon>
        <taxon>Stichotrichia</taxon>
        <taxon>Sporadotrichida</taxon>
        <taxon>Oxytrichidae</taxon>
        <taxon>Stylonychinae</taxon>
        <taxon>Stylonychia</taxon>
    </lineage>
</organism>
<gene>
    <name evidence="2" type="primary">Contig7149.g7659</name>
    <name evidence="2" type="ORF">STYLEM_5615</name>
</gene>
<proteinExistence type="predicted"/>
<feature type="region of interest" description="Disordered" evidence="1">
    <location>
        <begin position="1"/>
        <end position="96"/>
    </location>
</feature>
<evidence type="ECO:0000313" key="3">
    <source>
        <dbReference type="Proteomes" id="UP000039865"/>
    </source>
</evidence>
<feature type="compositionally biased region" description="Acidic residues" evidence="1">
    <location>
        <begin position="62"/>
        <end position="79"/>
    </location>
</feature>
<feature type="compositionally biased region" description="Polar residues" evidence="1">
    <location>
        <begin position="179"/>
        <end position="198"/>
    </location>
</feature>
<dbReference type="AlphaFoldDB" id="A0A078A447"/>
<dbReference type="InParanoid" id="A0A078A447"/>
<evidence type="ECO:0000256" key="1">
    <source>
        <dbReference type="SAM" id="MobiDB-lite"/>
    </source>
</evidence>
<dbReference type="EMBL" id="CCKQ01005425">
    <property type="protein sequence ID" value="CDW76654.1"/>
    <property type="molecule type" value="Genomic_DNA"/>
</dbReference>
<feature type="compositionally biased region" description="Acidic residues" evidence="1">
    <location>
        <begin position="222"/>
        <end position="231"/>
    </location>
</feature>
<feature type="region of interest" description="Disordered" evidence="1">
    <location>
        <begin position="172"/>
        <end position="277"/>
    </location>
</feature>